<keyword evidence="5" id="KW-1185">Reference proteome</keyword>
<keyword evidence="2 4" id="KW-0560">Oxidoreductase</keyword>
<organism evidence="4 5">
    <name type="scientific">Romboutsia maritimum</name>
    <dbReference type="NCBI Taxonomy" id="2020948"/>
    <lineage>
        <taxon>Bacteria</taxon>
        <taxon>Bacillati</taxon>
        <taxon>Bacillota</taxon>
        <taxon>Clostridia</taxon>
        <taxon>Peptostreptococcales</taxon>
        <taxon>Peptostreptococcaceae</taxon>
        <taxon>Romboutsia</taxon>
    </lineage>
</organism>
<evidence type="ECO:0000313" key="4">
    <source>
        <dbReference type="EMBL" id="RDY23174.1"/>
    </source>
</evidence>
<dbReference type="OrthoDB" id="9803892at2"/>
<comment type="similarity">
    <text evidence="1 2">Belongs to the dTDP-4-dehydrorhamnose reductase family.</text>
</comment>
<sequence>MEILVTGANGQLGIDLVKELYKRGYNVICPSRYDMNLEDKDKIKEYIMNSNCDAIIHCAAYTSVDKAEQEKGLCLRINKDATEVIAICAKKFDIPMIYISTDYIFDGSKDEEYTEKDIPNPINMYGMSKYLGEKSVISNLDKYYVVRTSWVFGINGNNFIETMLNISKIRNKINVVDDQIGSPTYTVDLSRLLVDILESNKYGIYNATNEGYCTWYEFAKEIFEISNIDIKINPISSNEYKCMAKRPLNSRLSKNKLVESGFQLLPNWKEALTNYIQQRENNI</sequence>
<evidence type="ECO:0000259" key="3">
    <source>
        <dbReference type="Pfam" id="PF04321"/>
    </source>
</evidence>
<proteinExistence type="inferred from homology"/>
<dbReference type="Pfam" id="PF04321">
    <property type="entry name" value="RmlD_sub_bind"/>
    <property type="match status" value="1"/>
</dbReference>
<name>A0A371IRT0_9FIRM</name>
<protein>
    <recommendedName>
        <fullName evidence="2">dTDP-4-dehydrorhamnose reductase</fullName>
        <ecNumber evidence="2">1.1.1.133</ecNumber>
    </recommendedName>
</protein>
<dbReference type="InterPro" id="IPR029903">
    <property type="entry name" value="RmlD-like-bd"/>
</dbReference>
<comment type="pathway">
    <text evidence="2">Carbohydrate biosynthesis; dTDP-L-rhamnose biosynthesis.</text>
</comment>
<dbReference type="CDD" id="cd05254">
    <property type="entry name" value="dTDP_HR_like_SDR_e"/>
    <property type="match status" value="1"/>
</dbReference>
<dbReference type="EMBL" id="NOJZ02000017">
    <property type="protein sequence ID" value="RDY23174.1"/>
    <property type="molecule type" value="Genomic_DNA"/>
</dbReference>
<dbReference type="Proteomes" id="UP000243494">
    <property type="component" value="Unassembled WGS sequence"/>
</dbReference>
<evidence type="ECO:0000256" key="1">
    <source>
        <dbReference type="ARBA" id="ARBA00010944"/>
    </source>
</evidence>
<dbReference type="NCBIfam" id="TIGR01214">
    <property type="entry name" value="rmlD"/>
    <property type="match status" value="1"/>
</dbReference>
<dbReference type="RefSeq" id="WP_095404509.1">
    <property type="nucleotide sequence ID" value="NZ_NOJZ02000017.1"/>
</dbReference>
<dbReference type="UniPathway" id="UPA00124"/>
<dbReference type="InterPro" id="IPR036291">
    <property type="entry name" value="NAD(P)-bd_dom_sf"/>
</dbReference>
<dbReference type="GO" id="GO:0019305">
    <property type="term" value="P:dTDP-rhamnose biosynthetic process"/>
    <property type="evidence" value="ECO:0007669"/>
    <property type="project" value="UniProtKB-UniPathway"/>
</dbReference>
<dbReference type="EC" id="1.1.1.133" evidence="2"/>
<dbReference type="InterPro" id="IPR005913">
    <property type="entry name" value="dTDP_dehydrorham_reduct"/>
</dbReference>
<evidence type="ECO:0000256" key="2">
    <source>
        <dbReference type="RuleBase" id="RU364082"/>
    </source>
</evidence>
<dbReference type="PANTHER" id="PTHR10491:SF4">
    <property type="entry name" value="METHIONINE ADENOSYLTRANSFERASE 2 SUBUNIT BETA"/>
    <property type="match status" value="1"/>
</dbReference>
<gene>
    <name evidence="4" type="primary">rfbD</name>
    <name evidence="4" type="ORF">CHF27_009495</name>
</gene>
<dbReference type="PANTHER" id="PTHR10491">
    <property type="entry name" value="DTDP-4-DEHYDRORHAMNOSE REDUCTASE"/>
    <property type="match status" value="1"/>
</dbReference>
<accession>A0A371IRT0</accession>
<dbReference type="SUPFAM" id="SSF51735">
    <property type="entry name" value="NAD(P)-binding Rossmann-fold domains"/>
    <property type="match status" value="1"/>
</dbReference>
<dbReference type="GO" id="GO:0008831">
    <property type="term" value="F:dTDP-4-dehydrorhamnose reductase activity"/>
    <property type="evidence" value="ECO:0007669"/>
    <property type="project" value="UniProtKB-EC"/>
</dbReference>
<dbReference type="AlphaFoldDB" id="A0A371IRT0"/>
<dbReference type="GO" id="GO:0005829">
    <property type="term" value="C:cytosol"/>
    <property type="evidence" value="ECO:0007669"/>
    <property type="project" value="TreeGrafter"/>
</dbReference>
<feature type="domain" description="RmlD-like substrate binding" evidence="3">
    <location>
        <begin position="1"/>
        <end position="278"/>
    </location>
</feature>
<evidence type="ECO:0000313" key="5">
    <source>
        <dbReference type="Proteomes" id="UP000243494"/>
    </source>
</evidence>
<comment type="caution">
    <text evidence="4">The sequence shown here is derived from an EMBL/GenBank/DDBJ whole genome shotgun (WGS) entry which is preliminary data.</text>
</comment>
<comment type="function">
    <text evidence="2">Catalyzes the reduction of dTDP-6-deoxy-L-lyxo-4-hexulose to yield dTDP-L-rhamnose.</text>
</comment>
<dbReference type="Gene3D" id="3.90.25.10">
    <property type="entry name" value="UDP-galactose 4-epimerase, domain 1"/>
    <property type="match status" value="1"/>
</dbReference>
<dbReference type="Gene3D" id="3.40.50.720">
    <property type="entry name" value="NAD(P)-binding Rossmann-like Domain"/>
    <property type="match status" value="1"/>
</dbReference>
<reference evidence="4 5" key="1">
    <citation type="journal article" date="2017" name="Genome Announc.">
        <title>Draft Genome Sequence of Romboutsia maritimum sp. nov. Strain CCRI-22766(T), Isolated from Coastal Estuarine Mud.</title>
        <authorList>
            <person name="Maheux A.F."/>
            <person name="Boudreau D.K."/>
            <person name="Berube E."/>
            <person name="Boissinot M."/>
            <person name="Raymond F."/>
            <person name="Brodeur S."/>
            <person name="Corbeil J."/>
            <person name="Brightwell G."/>
            <person name="Broda D."/>
            <person name="Omar R.F."/>
            <person name="Bergeron M.G."/>
        </authorList>
    </citation>
    <scope>NUCLEOTIDE SEQUENCE [LARGE SCALE GENOMIC DNA]</scope>
    <source>
        <strain evidence="4 5">CCRI-22766</strain>
    </source>
</reference>
<keyword evidence="2" id="KW-0521">NADP</keyword>